<dbReference type="PANTHER" id="PTHR30353:SF15">
    <property type="entry name" value="INNER MEMBRANE PROTEIN YABI"/>
    <property type="match status" value="1"/>
</dbReference>
<feature type="transmembrane region" description="Helical" evidence="7">
    <location>
        <begin position="12"/>
        <end position="33"/>
    </location>
</feature>
<comment type="caution">
    <text evidence="9">The sequence shown here is derived from an EMBL/GenBank/DDBJ whole genome shotgun (WGS) entry which is preliminary data.</text>
</comment>
<feature type="transmembrane region" description="Helical" evidence="7">
    <location>
        <begin position="53"/>
        <end position="74"/>
    </location>
</feature>
<keyword evidence="5 7" id="KW-1133">Transmembrane helix</keyword>
<dbReference type="Pfam" id="PF09335">
    <property type="entry name" value="VTT_dom"/>
    <property type="match status" value="1"/>
</dbReference>
<evidence type="ECO:0000256" key="4">
    <source>
        <dbReference type="ARBA" id="ARBA00022692"/>
    </source>
</evidence>
<dbReference type="Proteomes" id="UP001500902">
    <property type="component" value="Unassembled WGS sequence"/>
</dbReference>
<evidence type="ECO:0000313" key="10">
    <source>
        <dbReference type="Proteomes" id="UP001500902"/>
    </source>
</evidence>
<comment type="caution">
    <text evidence="7">Lacks conserved residue(s) required for the propagation of feature annotation.</text>
</comment>
<gene>
    <name evidence="9" type="ORF">GCM10022224_098080</name>
</gene>
<dbReference type="InterPro" id="IPR032818">
    <property type="entry name" value="DedA-like"/>
</dbReference>
<comment type="similarity">
    <text evidence="2 7">Belongs to the DedA family.</text>
</comment>
<sequence>MPELLGQLSPPLVLIVGWLLIVAEAGLLIGVLLPGTSVLMALGYLSHLGVVPLGATIAVAAFAAVTGTQLSFLLGRRHKGPSTTQPDALSGFWERGRLLLVRRGVWAVMVGQWLGSARTLVPRLAGWSGMPYRAFACASMPAASTWAATLVSLSHSLAPEVIHQITSHLALAGPSAVALLLLILWLRHHRQAGNQRR</sequence>
<reference evidence="10" key="1">
    <citation type="journal article" date="2019" name="Int. J. Syst. Evol. Microbiol.">
        <title>The Global Catalogue of Microorganisms (GCM) 10K type strain sequencing project: providing services to taxonomists for standard genome sequencing and annotation.</title>
        <authorList>
            <consortium name="The Broad Institute Genomics Platform"/>
            <consortium name="The Broad Institute Genome Sequencing Center for Infectious Disease"/>
            <person name="Wu L."/>
            <person name="Ma J."/>
        </authorList>
    </citation>
    <scope>NUCLEOTIDE SEQUENCE [LARGE SCALE GENOMIC DNA]</scope>
    <source>
        <strain evidence="10">JCM 16904</strain>
    </source>
</reference>
<keyword evidence="6 7" id="KW-0472">Membrane</keyword>
<evidence type="ECO:0000259" key="8">
    <source>
        <dbReference type="Pfam" id="PF09335"/>
    </source>
</evidence>
<dbReference type="InterPro" id="IPR032816">
    <property type="entry name" value="VTT_dom"/>
</dbReference>
<dbReference type="PANTHER" id="PTHR30353">
    <property type="entry name" value="INNER MEMBRANE PROTEIN DEDA-RELATED"/>
    <property type="match status" value="1"/>
</dbReference>
<evidence type="ECO:0000256" key="7">
    <source>
        <dbReference type="RuleBase" id="RU367016"/>
    </source>
</evidence>
<feature type="transmembrane region" description="Helical" evidence="7">
    <location>
        <begin position="165"/>
        <end position="186"/>
    </location>
</feature>
<proteinExistence type="inferred from homology"/>
<evidence type="ECO:0000256" key="2">
    <source>
        <dbReference type="ARBA" id="ARBA00010792"/>
    </source>
</evidence>
<protein>
    <submittedName>
        <fullName evidence="9">DedA family protein</fullName>
    </submittedName>
</protein>
<name>A0ABP7EB71_9ACTN</name>
<evidence type="ECO:0000256" key="1">
    <source>
        <dbReference type="ARBA" id="ARBA00004651"/>
    </source>
</evidence>
<organism evidence="9 10">
    <name type="scientific">Nonomuraea antimicrobica</name>
    <dbReference type="NCBI Taxonomy" id="561173"/>
    <lineage>
        <taxon>Bacteria</taxon>
        <taxon>Bacillati</taxon>
        <taxon>Actinomycetota</taxon>
        <taxon>Actinomycetes</taxon>
        <taxon>Streptosporangiales</taxon>
        <taxon>Streptosporangiaceae</taxon>
        <taxon>Nonomuraea</taxon>
    </lineage>
</organism>
<evidence type="ECO:0000313" key="9">
    <source>
        <dbReference type="EMBL" id="GAA3716786.1"/>
    </source>
</evidence>
<keyword evidence="3 7" id="KW-1003">Cell membrane</keyword>
<comment type="subcellular location">
    <subcellularLocation>
        <location evidence="1 7">Cell membrane</location>
        <topology evidence="1 7">Multi-pass membrane protein</topology>
    </subcellularLocation>
</comment>
<dbReference type="RefSeq" id="WP_344895978.1">
    <property type="nucleotide sequence ID" value="NZ_BAAAZP010000236.1"/>
</dbReference>
<dbReference type="EMBL" id="BAAAZP010000236">
    <property type="protein sequence ID" value="GAA3716786.1"/>
    <property type="molecule type" value="Genomic_DNA"/>
</dbReference>
<keyword evidence="10" id="KW-1185">Reference proteome</keyword>
<evidence type="ECO:0000256" key="3">
    <source>
        <dbReference type="ARBA" id="ARBA00022475"/>
    </source>
</evidence>
<evidence type="ECO:0000256" key="5">
    <source>
        <dbReference type="ARBA" id="ARBA00022989"/>
    </source>
</evidence>
<evidence type="ECO:0000256" key="6">
    <source>
        <dbReference type="ARBA" id="ARBA00023136"/>
    </source>
</evidence>
<feature type="domain" description="VTT" evidence="8">
    <location>
        <begin position="33"/>
        <end position="154"/>
    </location>
</feature>
<keyword evidence="4 7" id="KW-0812">Transmembrane</keyword>
<accession>A0ABP7EB71</accession>